<proteinExistence type="predicted"/>
<feature type="region of interest" description="Disordered" evidence="2">
    <location>
        <begin position="1"/>
        <end position="20"/>
    </location>
</feature>
<gene>
    <name evidence="3" type="ORF">ODALV1_LOCUS12024</name>
</gene>
<feature type="coiled-coil region" evidence="1">
    <location>
        <begin position="90"/>
        <end position="138"/>
    </location>
</feature>
<protein>
    <submittedName>
        <fullName evidence="3">Uncharacterized protein</fullName>
    </submittedName>
</protein>
<comment type="caution">
    <text evidence="3">The sequence shown here is derived from an EMBL/GenBank/DDBJ whole genome shotgun (WGS) entry which is preliminary data.</text>
</comment>
<organism evidence="3 4">
    <name type="scientific">Orchesella dallaii</name>
    <dbReference type="NCBI Taxonomy" id="48710"/>
    <lineage>
        <taxon>Eukaryota</taxon>
        <taxon>Metazoa</taxon>
        <taxon>Ecdysozoa</taxon>
        <taxon>Arthropoda</taxon>
        <taxon>Hexapoda</taxon>
        <taxon>Collembola</taxon>
        <taxon>Entomobryomorpha</taxon>
        <taxon>Entomobryoidea</taxon>
        <taxon>Orchesellidae</taxon>
        <taxon>Orchesellinae</taxon>
        <taxon>Orchesella</taxon>
    </lineage>
</organism>
<accession>A0ABP1QN10</accession>
<evidence type="ECO:0000313" key="4">
    <source>
        <dbReference type="Proteomes" id="UP001642540"/>
    </source>
</evidence>
<reference evidence="3 4" key="1">
    <citation type="submission" date="2024-08" db="EMBL/GenBank/DDBJ databases">
        <authorList>
            <person name="Cucini C."/>
            <person name="Frati F."/>
        </authorList>
    </citation>
    <scope>NUCLEOTIDE SEQUENCE [LARGE SCALE GENOMIC DNA]</scope>
</reference>
<dbReference type="Proteomes" id="UP001642540">
    <property type="component" value="Unassembled WGS sequence"/>
</dbReference>
<name>A0ABP1QN10_9HEXA</name>
<evidence type="ECO:0000256" key="1">
    <source>
        <dbReference type="SAM" id="Coils"/>
    </source>
</evidence>
<evidence type="ECO:0000313" key="3">
    <source>
        <dbReference type="EMBL" id="CAL8105308.1"/>
    </source>
</evidence>
<dbReference type="EMBL" id="CAXLJM020000036">
    <property type="protein sequence ID" value="CAL8105308.1"/>
    <property type="molecule type" value="Genomic_DNA"/>
</dbReference>
<evidence type="ECO:0000256" key="2">
    <source>
        <dbReference type="SAM" id="MobiDB-lite"/>
    </source>
</evidence>
<keyword evidence="4" id="KW-1185">Reference proteome</keyword>
<keyword evidence="1" id="KW-0175">Coiled coil</keyword>
<feature type="compositionally biased region" description="Polar residues" evidence="2">
    <location>
        <begin position="1"/>
        <end position="12"/>
    </location>
</feature>
<sequence length="138" mass="15411">MEHQNNSGSTHPAATVPPPVQGNVSTIVVDQNAGHPADHQLAEPSVSPAQLADPEWRSEVIREYLALTEANHVIFCRVVREDIAVKDYIINEQLKNLIGLREENDGLKANTKTLESKVAELEKQLKEQERQRKSARKS</sequence>